<reference evidence="2 3" key="1">
    <citation type="submission" date="2018-05" db="EMBL/GenBank/DDBJ databases">
        <title>Genomic Encyclopedia of Type Strains, Phase IV (KMG-IV): sequencing the most valuable type-strain genomes for metagenomic binning, comparative biology and taxonomic classification.</title>
        <authorList>
            <person name="Goeker M."/>
        </authorList>
    </citation>
    <scope>NUCLEOTIDE SEQUENCE [LARGE SCALE GENOMIC DNA]</scope>
    <source>
        <strain evidence="2 3">DSM 3183</strain>
    </source>
</reference>
<sequence length="54" mass="5325">MLQADALSGAALCGGVLRGGAGSATGPLAEAARIANHRPPAGRTAPLVPRRPRP</sequence>
<dbReference type="EMBL" id="QJJM01000003">
    <property type="protein sequence ID" value="PXW78134.1"/>
    <property type="molecule type" value="Genomic_DNA"/>
</dbReference>
<accession>A0A2V3VAH5</accession>
<comment type="caution">
    <text evidence="2">The sequence shown here is derived from an EMBL/GenBank/DDBJ whole genome shotgun (WGS) entry which is preliminary data.</text>
</comment>
<evidence type="ECO:0000256" key="1">
    <source>
        <dbReference type="SAM" id="MobiDB-lite"/>
    </source>
</evidence>
<gene>
    <name evidence="2" type="ORF">C7451_103242</name>
</gene>
<protein>
    <submittedName>
        <fullName evidence="2">Uncharacterized protein</fullName>
    </submittedName>
</protein>
<dbReference type="AlphaFoldDB" id="A0A2V3VAH5"/>
<organism evidence="2 3">
    <name type="scientific">Blastomonas natatoria</name>
    <dbReference type="NCBI Taxonomy" id="34015"/>
    <lineage>
        <taxon>Bacteria</taxon>
        <taxon>Pseudomonadati</taxon>
        <taxon>Pseudomonadota</taxon>
        <taxon>Alphaproteobacteria</taxon>
        <taxon>Sphingomonadales</taxon>
        <taxon>Sphingomonadaceae</taxon>
        <taxon>Blastomonas</taxon>
    </lineage>
</organism>
<proteinExistence type="predicted"/>
<evidence type="ECO:0000313" key="3">
    <source>
        <dbReference type="Proteomes" id="UP000248014"/>
    </source>
</evidence>
<dbReference type="Proteomes" id="UP000248014">
    <property type="component" value="Unassembled WGS sequence"/>
</dbReference>
<feature type="region of interest" description="Disordered" evidence="1">
    <location>
        <begin position="32"/>
        <end position="54"/>
    </location>
</feature>
<evidence type="ECO:0000313" key="2">
    <source>
        <dbReference type="EMBL" id="PXW78134.1"/>
    </source>
</evidence>
<keyword evidence="3" id="KW-1185">Reference proteome</keyword>
<name>A0A2V3VAH5_9SPHN</name>